<evidence type="ECO:0000256" key="1">
    <source>
        <dbReference type="ARBA" id="ARBA00023015"/>
    </source>
</evidence>
<name>A0A370HQ70_9HYPH</name>
<dbReference type="PANTHER" id="PTHR46796">
    <property type="entry name" value="HTH-TYPE TRANSCRIPTIONAL ACTIVATOR RHAS-RELATED"/>
    <property type="match status" value="1"/>
</dbReference>
<dbReference type="Gene3D" id="1.10.10.60">
    <property type="entry name" value="Homeodomain-like"/>
    <property type="match status" value="2"/>
</dbReference>
<dbReference type="GO" id="GO:0043565">
    <property type="term" value="F:sequence-specific DNA binding"/>
    <property type="evidence" value="ECO:0007669"/>
    <property type="project" value="InterPro"/>
</dbReference>
<dbReference type="EMBL" id="QQBB01000002">
    <property type="protein sequence ID" value="RDI60696.1"/>
    <property type="molecule type" value="Genomic_DNA"/>
</dbReference>
<keyword evidence="3" id="KW-0804">Transcription</keyword>
<dbReference type="SUPFAM" id="SSF51215">
    <property type="entry name" value="Regulatory protein AraC"/>
    <property type="match status" value="1"/>
</dbReference>
<keyword evidence="1" id="KW-0805">Transcription regulation</keyword>
<protein>
    <submittedName>
        <fullName evidence="5">AraC family transcriptional regulator</fullName>
    </submittedName>
</protein>
<evidence type="ECO:0000313" key="6">
    <source>
        <dbReference type="Proteomes" id="UP000254925"/>
    </source>
</evidence>
<feature type="domain" description="HTH araC/xylS-type" evidence="4">
    <location>
        <begin position="195"/>
        <end position="292"/>
    </location>
</feature>
<evidence type="ECO:0000256" key="2">
    <source>
        <dbReference type="ARBA" id="ARBA00023125"/>
    </source>
</evidence>
<dbReference type="GO" id="GO:0003700">
    <property type="term" value="F:DNA-binding transcription factor activity"/>
    <property type="evidence" value="ECO:0007669"/>
    <property type="project" value="InterPro"/>
</dbReference>
<evidence type="ECO:0000256" key="3">
    <source>
        <dbReference type="ARBA" id="ARBA00023163"/>
    </source>
</evidence>
<dbReference type="OrthoDB" id="110167at2"/>
<sequence length="292" mass="32729">MMAAMSLVSPELSLDPDQRDAGDVTHFWRVPRHHGLDCLRATFRRHAYARHTHETYAVAAILSGCETFFHRGEQHYAGPGAVAVVCPDEIHDGEPYGGGFEYRTFYPSPELMQEIAEDVAGRPLSRPPWFRHSVMHDPELALAHAELHVCLCRDDSWASEMEQDTRLVDYLARLIARWADLDGLPRVRGCSKGIARVRDYLDTHLGQEAELAELARIAGLSRSHFIRAFRKETGLTPHAYLLDRRFRAAGRLLGQGESPGDVAAACGFFDQSHLNRVFKARMGVTPGIFRAA</sequence>
<dbReference type="PANTHER" id="PTHR46796:SF2">
    <property type="entry name" value="TRANSCRIPTIONAL REGULATORY PROTEIN"/>
    <property type="match status" value="1"/>
</dbReference>
<dbReference type="SUPFAM" id="SSF46689">
    <property type="entry name" value="Homeodomain-like"/>
    <property type="match status" value="2"/>
</dbReference>
<dbReference type="Proteomes" id="UP000254925">
    <property type="component" value="Unassembled WGS sequence"/>
</dbReference>
<dbReference type="PROSITE" id="PS01124">
    <property type="entry name" value="HTH_ARAC_FAMILY_2"/>
    <property type="match status" value="1"/>
</dbReference>
<reference evidence="5 6" key="1">
    <citation type="submission" date="2018-07" db="EMBL/GenBank/DDBJ databases">
        <title>Genomic Encyclopedia of Type Strains, Phase IV (KMG-IV): sequencing the most valuable type-strain genomes for metagenomic binning, comparative biology and taxonomic classification.</title>
        <authorList>
            <person name="Goeker M."/>
        </authorList>
    </citation>
    <scope>NUCLEOTIDE SEQUENCE [LARGE SCALE GENOMIC DNA]</scope>
    <source>
        <strain evidence="5 6">DSM 14364</strain>
    </source>
</reference>
<dbReference type="Pfam" id="PF12833">
    <property type="entry name" value="HTH_18"/>
    <property type="match status" value="1"/>
</dbReference>
<dbReference type="AlphaFoldDB" id="A0A370HQ70"/>
<keyword evidence="6" id="KW-1185">Reference proteome</keyword>
<gene>
    <name evidence="5" type="ORF">DES45_10283</name>
</gene>
<organism evidence="5 6">
    <name type="scientific">Microvirga subterranea</name>
    <dbReference type="NCBI Taxonomy" id="186651"/>
    <lineage>
        <taxon>Bacteria</taxon>
        <taxon>Pseudomonadati</taxon>
        <taxon>Pseudomonadota</taxon>
        <taxon>Alphaproteobacteria</taxon>
        <taxon>Hyphomicrobiales</taxon>
        <taxon>Methylobacteriaceae</taxon>
        <taxon>Microvirga</taxon>
    </lineage>
</organism>
<keyword evidence="2" id="KW-0238">DNA-binding</keyword>
<accession>A0A370HQ70</accession>
<dbReference type="InterPro" id="IPR009057">
    <property type="entry name" value="Homeodomain-like_sf"/>
</dbReference>
<dbReference type="InterPro" id="IPR037923">
    <property type="entry name" value="HTH-like"/>
</dbReference>
<comment type="caution">
    <text evidence="5">The sequence shown here is derived from an EMBL/GenBank/DDBJ whole genome shotgun (WGS) entry which is preliminary data.</text>
</comment>
<dbReference type="Pfam" id="PF02311">
    <property type="entry name" value="AraC_binding"/>
    <property type="match status" value="1"/>
</dbReference>
<proteinExistence type="predicted"/>
<evidence type="ECO:0000313" key="5">
    <source>
        <dbReference type="EMBL" id="RDI60696.1"/>
    </source>
</evidence>
<dbReference type="InterPro" id="IPR018060">
    <property type="entry name" value="HTH_AraC"/>
</dbReference>
<dbReference type="SMART" id="SM00342">
    <property type="entry name" value="HTH_ARAC"/>
    <property type="match status" value="1"/>
</dbReference>
<evidence type="ECO:0000259" key="4">
    <source>
        <dbReference type="PROSITE" id="PS01124"/>
    </source>
</evidence>
<dbReference type="InterPro" id="IPR050204">
    <property type="entry name" value="AraC_XylS_family_regulators"/>
</dbReference>
<dbReference type="InterPro" id="IPR003313">
    <property type="entry name" value="AraC-bd"/>
</dbReference>